<dbReference type="OMA" id="NMESAPK"/>
<proteinExistence type="predicted"/>
<feature type="compositionally biased region" description="Basic and acidic residues" evidence="1">
    <location>
        <begin position="270"/>
        <end position="288"/>
    </location>
</feature>
<feature type="compositionally biased region" description="Basic and acidic residues" evidence="1">
    <location>
        <begin position="297"/>
        <end position="306"/>
    </location>
</feature>
<accession>B4QXU4</accession>
<dbReference type="HOGENOM" id="CLU_043719_0_0_1"/>
<dbReference type="PhylomeDB" id="B4QXU4"/>
<evidence type="ECO:0000313" key="3">
    <source>
        <dbReference type="Proteomes" id="UP000000304"/>
    </source>
</evidence>
<name>B4QXU4_DROSI</name>
<evidence type="ECO:0000313" key="2">
    <source>
        <dbReference type="EMBL" id="EDX12768.1"/>
    </source>
</evidence>
<evidence type="ECO:0000256" key="1">
    <source>
        <dbReference type="SAM" id="MobiDB-lite"/>
    </source>
</evidence>
<sequence>MDQSKKFLQNVAHIAGQLDLNRLERTTMAYKRLCVELESMSNEVTPAVTPPTSASGSPPTAVSPNGLRASASEFVPQVPLTSDRIPIELDNDEQDDDSDDDGYDEERKRAPKPPIYGLRFYNHHYETDDVSENQLEAEKKRKLGYRTPKFRPNQPTCRSPKSETDCIPTAKPPPELANGQPHFKGPYMPLLQHRIANAEAYGLIQGSDERNSMLMDDMVKQLARLDKCPVNLSSLFPKKAKTEKEAPCTKDPKEIEAKPSENMESAPKTIVEDKNHKDPKEIEAKPSENMESAPKPIVEDKKHKDPKEIEIKPAENVESAPKTIVEDKNHKNPKEIEANPAENMESAPKTIVEDKNHKDPKEIEVKPAENMECAPKAIVEDKKHMEQMLAVSTIPLRLDHQIQSIKTIQQELLKLHLKQVMLLDGCTELLHELNAVQPTNEDEELKVLETFREVKSKLSGVFEHYLPAQLSILKQESKISQMSAEIVPK</sequence>
<keyword evidence="3" id="KW-1185">Reference proteome</keyword>
<protein>
    <submittedName>
        <fullName evidence="2">GD20326</fullName>
    </submittedName>
</protein>
<feature type="region of interest" description="Disordered" evidence="1">
    <location>
        <begin position="241"/>
        <end position="306"/>
    </location>
</feature>
<feature type="compositionally biased region" description="Acidic residues" evidence="1">
    <location>
        <begin position="89"/>
        <end position="104"/>
    </location>
</feature>
<feature type="region of interest" description="Disordered" evidence="1">
    <location>
        <begin position="45"/>
        <end position="115"/>
    </location>
</feature>
<feature type="compositionally biased region" description="Basic and acidic residues" evidence="1">
    <location>
        <begin position="241"/>
        <end position="261"/>
    </location>
</feature>
<gene>
    <name evidence="2" type="primary">Dsim\GD20326</name>
    <name evidence="2" type="ORF">Dsim_GD20326</name>
</gene>
<feature type="compositionally biased region" description="Low complexity" evidence="1">
    <location>
        <begin position="45"/>
        <end position="64"/>
    </location>
</feature>
<dbReference type="AlphaFoldDB" id="B4QXU4"/>
<dbReference type="EMBL" id="CM000364">
    <property type="protein sequence ID" value="EDX12768.1"/>
    <property type="molecule type" value="Genomic_DNA"/>
</dbReference>
<dbReference type="OrthoDB" id="7867182at2759"/>
<feature type="region of interest" description="Disordered" evidence="1">
    <location>
        <begin position="146"/>
        <end position="166"/>
    </location>
</feature>
<dbReference type="Bgee" id="FBgn0268091">
    <property type="expression patterns" value="Expressed in male reproductive system and 2 other cell types or tissues"/>
</dbReference>
<reference evidence="2 3" key="1">
    <citation type="journal article" date="2007" name="Nature">
        <title>Evolution of genes and genomes on the Drosophila phylogeny.</title>
        <authorList>
            <consortium name="Drosophila 12 Genomes Consortium"/>
            <person name="Clark A.G."/>
            <person name="Eisen M.B."/>
            <person name="Smith D.R."/>
            <person name="Bergman C.M."/>
            <person name="Oliver B."/>
            <person name="Markow T.A."/>
            <person name="Kaufman T.C."/>
            <person name="Kellis M."/>
            <person name="Gelbart W."/>
            <person name="Iyer V.N."/>
            <person name="Pollard D.A."/>
            <person name="Sackton T.B."/>
            <person name="Larracuente A.M."/>
            <person name="Singh N.D."/>
            <person name="Abad J.P."/>
            <person name="Abt D.N."/>
            <person name="Adryan B."/>
            <person name="Aguade M."/>
            <person name="Akashi H."/>
            <person name="Anderson W.W."/>
            <person name="Aquadro C.F."/>
            <person name="Ardell D.H."/>
            <person name="Arguello R."/>
            <person name="Artieri C.G."/>
            <person name="Barbash D.A."/>
            <person name="Barker D."/>
            <person name="Barsanti P."/>
            <person name="Batterham P."/>
            <person name="Batzoglou S."/>
            <person name="Begun D."/>
            <person name="Bhutkar A."/>
            <person name="Blanco E."/>
            <person name="Bosak S.A."/>
            <person name="Bradley R.K."/>
            <person name="Brand A.D."/>
            <person name="Brent M.R."/>
            <person name="Brooks A.N."/>
            <person name="Brown R.H."/>
            <person name="Butlin R.K."/>
            <person name="Caggese C."/>
            <person name="Calvi B.R."/>
            <person name="Bernardo de Carvalho A."/>
            <person name="Caspi A."/>
            <person name="Castrezana S."/>
            <person name="Celniker S.E."/>
            <person name="Chang J.L."/>
            <person name="Chapple C."/>
            <person name="Chatterji S."/>
            <person name="Chinwalla A."/>
            <person name="Civetta A."/>
            <person name="Clifton S.W."/>
            <person name="Comeron J.M."/>
            <person name="Costello J.C."/>
            <person name="Coyne J.A."/>
            <person name="Daub J."/>
            <person name="David R.G."/>
            <person name="Delcher A.L."/>
            <person name="Delehaunty K."/>
            <person name="Do C.B."/>
            <person name="Ebling H."/>
            <person name="Edwards K."/>
            <person name="Eickbush T."/>
            <person name="Evans J.D."/>
            <person name="Filipski A."/>
            <person name="Findeiss S."/>
            <person name="Freyhult E."/>
            <person name="Fulton L."/>
            <person name="Fulton R."/>
            <person name="Garcia A.C."/>
            <person name="Gardiner A."/>
            <person name="Garfield D.A."/>
            <person name="Garvin B.E."/>
            <person name="Gibson G."/>
            <person name="Gilbert D."/>
            <person name="Gnerre S."/>
            <person name="Godfrey J."/>
            <person name="Good R."/>
            <person name="Gotea V."/>
            <person name="Gravely B."/>
            <person name="Greenberg A.J."/>
            <person name="Griffiths-Jones S."/>
            <person name="Gross S."/>
            <person name="Guigo R."/>
            <person name="Gustafson E.A."/>
            <person name="Haerty W."/>
            <person name="Hahn M.W."/>
            <person name="Halligan D.L."/>
            <person name="Halpern A.L."/>
            <person name="Halter G.M."/>
            <person name="Han M.V."/>
            <person name="Heger A."/>
            <person name="Hillier L."/>
            <person name="Hinrichs A.S."/>
            <person name="Holmes I."/>
            <person name="Hoskins R.A."/>
            <person name="Hubisz M.J."/>
            <person name="Hultmark D."/>
            <person name="Huntley M.A."/>
            <person name="Jaffe D.B."/>
            <person name="Jagadeeshan S."/>
            <person name="Jeck W.R."/>
            <person name="Johnson J."/>
            <person name="Jones C.D."/>
            <person name="Jordan W.C."/>
            <person name="Karpen G.H."/>
            <person name="Kataoka E."/>
            <person name="Keightley P.D."/>
            <person name="Kheradpour P."/>
            <person name="Kirkness E.F."/>
            <person name="Koerich L.B."/>
            <person name="Kristiansen K."/>
            <person name="Kudrna D."/>
            <person name="Kulathinal R.J."/>
            <person name="Kumar S."/>
            <person name="Kwok R."/>
            <person name="Lander E."/>
            <person name="Langley C.H."/>
            <person name="Lapoint R."/>
            <person name="Lazzaro B.P."/>
            <person name="Lee S.J."/>
            <person name="Levesque L."/>
            <person name="Li R."/>
            <person name="Lin C.F."/>
            <person name="Lin M.F."/>
            <person name="Lindblad-Toh K."/>
            <person name="Llopart A."/>
            <person name="Long M."/>
            <person name="Low L."/>
            <person name="Lozovsky E."/>
            <person name="Lu J."/>
            <person name="Luo M."/>
            <person name="Machado C.A."/>
            <person name="Makalowski W."/>
            <person name="Marzo M."/>
            <person name="Matsuda M."/>
            <person name="Matzkin L."/>
            <person name="McAllister B."/>
            <person name="McBride C.S."/>
            <person name="McKernan B."/>
            <person name="McKernan K."/>
            <person name="Mendez-Lago M."/>
            <person name="Minx P."/>
            <person name="Mollenhauer M.U."/>
            <person name="Montooth K."/>
            <person name="Mount S.M."/>
            <person name="Mu X."/>
            <person name="Myers E."/>
            <person name="Negre B."/>
            <person name="Newfeld S."/>
            <person name="Nielsen R."/>
            <person name="Noor M.A."/>
            <person name="O'Grady P."/>
            <person name="Pachter L."/>
            <person name="Papaceit M."/>
            <person name="Parisi M.J."/>
            <person name="Parisi M."/>
            <person name="Parts L."/>
            <person name="Pedersen J.S."/>
            <person name="Pesole G."/>
            <person name="Phillippy A.M."/>
            <person name="Ponting C.P."/>
            <person name="Pop M."/>
            <person name="Porcelli D."/>
            <person name="Powell J.R."/>
            <person name="Prohaska S."/>
            <person name="Pruitt K."/>
            <person name="Puig M."/>
            <person name="Quesneville H."/>
            <person name="Ram K.R."/>
            <person name="Rand D."/>
            <person name="Rasmussen M.D."/>
            <person name="Reed L.K."/>
            <person name="Reenan R."/>
            <person name="Reily A."/>
            <person name="Remington K.A."/>
            <person name="Rieger T.T."/>
            <person name="Ritchie M.G."/>
            <person name="Robin C."/>
            <person name="Rogers Y.H."/>
            <person name="Rohde C."/>
            <person name="Rozas J."/>
            <person name="Rubenfield M.J."/>
            <person name="Ruiz A."/>
            <person name="Russo S."/>
            <person name="Salzberg S.L."/>
            <person name="Sanchez-Gracia A."/>
            <person name="Saranga D.J."/>
            <person name="Sato H."/>
            <person name="Schaeffer S.W."/>
            <person name="Schatz M.C."/>
            <person name="Schlenke T."/>
            <person name="Schwartz R."/>
            <person name="Segarra C."/>
            <person name="Singh R.S."/>
            <person name="Sirot L."/>
            <person name="Sirota M."/>
            <person name="Sisneros N.B."/>
            <person name="Smith C.D."/>
            <person name="Smith T.F."/>
            <person name="Spieth J."/>
            <person name="Stage D.E."/>
            <person name="Stark A."/>
            <person name="Stephan W."/>
            <person name="Strausberg R.L."/>
            <person name="Strempel S."/>
            <person name="Sturgill D."/>
            <person name="Sutton G."/>
            <person name="Sutton G.G."/>
            <person name="Tao W."/>
            <person name="Teichmann S."/>
            <person name="Tobari Y.N."/>
            <person name="Tomimura Y."/>
            <person name="Tsolas J.M."/>
            <person name="Valente V.L."/>
            <person name="Venter E."/>
            <person name="Venter J.C."/>
            <person name="Vicario S."/>
            <person name="Vieira F.G."/>
            <person name="Vilella A.J."/>
            <person name="Villasante A."/>
            <person name="Walenz B."/>
            <person name="Wang J."/>
            <person name="Wasserman M."/>
            <person name="Watts T."/>
            <person name="Wilson D."/>
            <person name="Wilson R.K."/>
            <person name="Wing R.A."/>
            <person name="Wolfner M.F."/>
            <person name="Wong A."/>
            <person name="Wong G.K."/>
            <person name="Wu C.I."/>
            <person name="Wu G."/>
            <person name="Yamamoto D."/>
            <person name="Yang H.P."/>
            <person name="Yang S.P."/>
            <person name="Yorke J.A."/>
            <person name="Yoshida K."/>
            <person name="Zdobnov E."/>
            <person name="Zhang P."/>
            <person name="Zhang Y."/>
            <person name="Zimin A.V."/>
            <person name="Baldwin J."/>
            <person name="Abdouelleil A."/>
            <person name="Abdulkadir J."/>
            <person name="Abebe A."/>
            <person name="Abera B."/>
            <person name="Abreu J."/>
            <person name="Acer S.C."/>
            <person name="Aftuck L."/>
            <person name="Alexander A."/>
            <person name="An P."/>
            <person name="Anderson E."/>
            <person name="Anderson S."/>
            <person name="Arachi H."/>
            <person name="Azer M."/>
            <person name="Bachantsang P."/>
            <person name="Barry A."/>
            <person name="Bayul T."/>
            <person name="Berlin A."/>
            <person name="Bessette D."/>
            <person name="Bloom T."/>
            <person name="Blye J."/>
            <person name="Boguslavskiy L."/>
            <person name="Bonnet C."/>
            <person name="Boukhgalter B."/>
            <person name="Bourzgui I."/>
            <person name="Brown A."/>
            <person name="Cahill P."/>
            <person name="Channer S."/>
            <person name="Cheshatsang Y."/>
            <person name="Chuda L."/>
            <person name="Citroen M."/>
            <person name="Collymore A."/>
            <person name="Cooke P."/>
            <person name="Costello M."/>
            <person name="D'Aco K."/>
            <person name="Daza R."/>
            <person name="De Haan G."/>
            <person name="DeGray S."/>
            <person name="DeMaso C."/>
            <person name="Dhargay N."/>
            <person name="Dooley K."/>
            <person name="Dooley E."/>
            <person name="Doricent M."/>
            <person name="Dorje P."/>
            <person name="Dorjee K."/>
            <person name="Dupes A."/>
            <person name="Elong R."/>
            <person name="Falk J."/>
            <person name="Farina A."/>
            <person name="Faro S."/>
            <person name="Ferguson D."/>
            <person name="Fisher S."/>
            <person name="Foley C.D."/>
            <person name="Franke A."/>
            <person name="Friedrich D."/>
            <person name="Gadbois L."/>
            <person name="Gearin G."/>
            <person name="Gearin C.R."/>
            <person name="Giannoukos G."/>
            <person name="Goode T."/>
            <person name="Graham J."/>
            <person name="Grandbois E."/>
            <person name="Grewal S."/>
            <person name="Gyaltsen K."/>
            <person name="Hafez N."/>
            <person name="Hagos B."/>
            <person name="Hall J."/>
            <person name="Henson C."/>
            <person name="Hollinger A."/>
            <person name="Honan T."/>
            <person name="Huard M.D."/>
            <person name="Hughes L."/>
            <person name="Hurhula B."/>
            <person name="Husby M.E."/>
            <person name="Kamat A."/>
            <person name="Kanga B."/>
            <person name="Kashin S."/>
            <person name="Khazanovich D."/>
            <person name="Kisner P."/>
            <person name="Lance K."/>
            <person name="Lara M."/>
            <person name="Lee W."/>
            <person name="Lennon N."/>
            <person name="Letendre F."/>
            <person name="LeVine R."/>
            <person name="Lipovsky A."/>
            <person name="Liu X."/>
            <person name="Liu J."/>
            <person name="Liu S."/>
            <person name="Lokyitsang T."/>
            <person name="Lokyitsang Y."/>
            <person name="Lubonja R."/>
            <person name="Lui A."/>
            <person name="MacDonald P."/>
            <person name="Magnisalis V."/>
            <person name="Maru K."/>
            <person name="Matthews C."/>
            <person name="McCusker W."/>
            <person name="McDonough S."/>
            <person name="Mehta T."/>
            <person name="Meldrim J."/>
            <person name="Meneus L."/>
            <person name="Mihai O."/>
            <person name="Mihalev A."/>
            <person name="Mihova T."/>
            <person name="Mittelman R."/>
            <person name="Mlenga V."/>
            <person name="Montmayeur A."/>
            <person name="Mulrain L."/>
            <person name="Navidi A."/>
            <person name="Naylor J."/>
            <person name="Negash T."/>
            <person name="Nguyen T."/>
            <person name="Nguyen N."/>
            <person name="Nicol R."/>
            <person name="Norbu C."/>
            <person name="Norbu N."/>
            <person name="Novod N."/>
            <person name="O'Neill B."/>
            <person name="Osman S."/>
            <person name="Markiewicz E."/>
            <person name="Oyono O.L."/>
            <person name="Patti C."/>
            <person name="Phunkhang P."/>
            <person name="Pierre F."/>
            <person name="Priest M."/>
            <person name="Raghuraman S."/>
            <person name="Rege F."/>
            <person name="Reyes R."/>
            <person name="Rise C."/>
            <person name="Rogov P."/>
            <person name="Ross K."/>
            <person name="Ryan E."/>
            <person name="Settipalli S."/>
            <person name="Shea T."/>
            <person name="Sherpa N."/>
            <person name="Shi L."/>
            <person name="Shih D."/>
            <person name="Sparrow T."/>
            <person name="Spaulding J."/>
            <person name="Stalker J."/>
            <person name="Stange-Thomann N."/>
            <person name="Stavropoulos S."/>
            <person name="Stone C."/>
            <person name="Strader C."/>
            <person name="Tesfaye S."/>
            <person name="Thomson T."/>
            <person name="Thoulutsang Y."/>
            <person name="Thoulutsang D."/>
            <person name="Topham K."/>
            <person name="Topping I."/>
            <person name="Tsamla T."/>
            <person name="Vassiliev H."/>
            <person name="Vo A."/>
            <person name="Wangchuk T."/>
            <person name="Wangdi T."/>
            <person name="Weiand M."/>
            <person name="Wilkinson J."/>
            <person name="Wilson A."/>
            <person name="Yadav S."/>
            <person name="Young G."/>
            <person name="Yu Q."/>
            <person name="Zembek L."/>
            <person name="Zhong D."/>
            <person name="Zimmer A."/>
            <person name="Zwirko Z."/>
            <person name="Jaffe D.B."/>
            <person name="Alvarez P."/>
            <person name="Brockman W."/>
            <person name="Butler J."/>
            <person name="Chin C."/>
            <person name="Gnerre S."/>
            <person name="Grabherr M."/>
            <person name="Kleber M."/>
            <person name="Mauceli E."/>
            <person name="MacCallum I."/>
        </authorList>
    </citation>
    <scope>NUCLEOTIDE SEQUENCE [LARGE SCALE GENOMIC DNA]</scope>
    <source>
        <strain evidence="3">white501</strain>
    </source>
</reference>
<dbReference type="Proteomes" id="UP000000304">
    <property type="component" value="Chromosome 3R"/>
</dbReference>
<organism evidence="2 3">
    <name type="scientific">Drosophila simulans</name>
    <name type="common">Fruit fly</name>
    <dbReference type="NCBI Taxonomy" id="7240"/>
    <lineage>
        <taxon>Eukaryota</taxon>
        <taxon>Metazoa</taxon>
        <taxon>Ecdysozoa</taxon>
        <taxon>Arthropoda</taxon>
        <taxon>Hexapoda</taxon>
        <taxon>Insecta</taxon>
        <taxon>Pterygota</taxon>
        <taxon>Neoptera</taxon>
        <taxon>Endopterygota</taxon>
        <taxon>Diptera</taxon>
        <taxon>Brachycera</taxon>
        <taxon>Muscomorpha</taxon>
        <taxon>Ephydroidea</taxon>
        <taxon>Drosophilidae</taxon>
        <taxon>Drosophila</taxon>
        <taxon>Sophophora</taxon>
    </lineage>
</organism>